<proteinExistence type="predicted"/>
<evidence type="ECO:0000313" key="2">
    <source>
        <dbReference type="EMBL" id="KAK8498143.1"/>
    </source>
</evidence>
<gene>
    <name evidence="2" type="ORF">V6N12_063794</name>
</gene>
<organism evidence="2 3">
    <name type="scientific">Hibiscus sabdariffa</name>
    <name type="common">roselle</name>
    <dbReference type="NCBI Taxonomy" id="183260"/>
    <lineage>
        <taxon>Eukaryota</taxon>
        <taxon>Viridiplantae</taxon>
        <taxon>Streptophyta</taxon>
        <taxon>Embryophyta</taxon>
        <taxon>Tracheophyta</taxon>
        <taxon>Spermatophyta</taxon>
        <taxon>Magnoliopsida</taxon>
        <taxon>eudicotyledons</taxon>
        <taxon>Gunneridae</taxon>
        <taxon>Pentapetalae</taxon>
        <taxon>rosids</taxon>
        <taxon>malvids</taxon>
        <taxon>Malvales</taxon>
        <taxon>Malvaceae</taxon>
        <taxon>Malvoideae</taxon>
        <taxon>Hibiscus</taxon>
    </lineage>
</organism>
<evidence type="ECO:0000256" key="1">
    <source>
        <dbReference type="SAM" id="MobiDB-lite"/>
    </source>
</evidence>
<comment type="caution">
    <text evidence="2">The sequence shown here is derived from an EMBL/GenBank/DDBJ whole genome shotgun (WGS) entry which is preliminary data.</text>
</comment>
<sequence>MRNPTVANVQRVYENLGGRPPEGVLVIAIVPARERKASPSPLDRERSLKKGCSEDPGEVHGSVSNMDAEGGSVSTAVEDMLNTSGHTAHNNSLSDPLDKVKDSYASKVMGSKRVRDRVDTTATLNDGDVVILDEDMVVDDHRRKIGLARDSGISRPGGQSESRFELLRTDEVNNDDHTHAEVGVTGKSSSSGSKLVNVPSNDEGEGHAKVVDMQVVDHTLDIILGNHSAVKIFEQGEQRQTTSVTTGVHGRNLHRKSVLEPTRRGVRIRKRAYSHIMSKMSHLELVKDISDQITGSCDVDLYFLAKVQVYIVVKL</sequence>
<feature type="compositionally biased region" description="Basic and acidic residues" evidence="1">
    <location>
        <begin position="36"/>
        <end position="53"/>
    </location>
</feature>
<evidence type="ECO:0000313" key="3">
    <source>
        <dbReference type="Proteomes" id="UP001472677"/>
    </source>
</evidence>
<dbReference type="Proteomes" id="UP001472677">
    <property type="component" value="Unassembled WGS sequence"/>
</dbReference>
<feature type="region of interest" description="Disordered" evidence="1">
    <location>
        <begin position="36"/>
        <end position="68"/>
    </location>
</feature>
<keyword evidence="3" id="KW-1185">Reference proteome</keyword>
<feature type="region of interest" description="Disordered" evidence="1">
    <location>
        <begin position="178"/>
        <end position="204"/>
    </location>
</feature>
<protein>
    <submittedName>
        <fullName evidence="2">Uncharacterized protein</fullName>
    </submittedName>
</protein>
<name>A0ABR2AVH0_9ROSI</name>
<reference evidence="2 3" key="1">
    <citation type="journal article" date="2024" name="G3 (Bethesda)">
        <title>Genome assembly of Hibiscus sabdariffa L. provides insights into metabolisms of medicinal natural products.</title>
        <authorList>
            <person name="Kim T."/>
        </authorList>
    </citation>
    <scope>NUCLEOTIDE SEQUENCE [LARGE SCALE GENOMIC DNA]</scope>
    <source>
        <strain evidence="2">TK-2024</strain>
        <tissue evidence="2">Old leaves</tissue>
    </source>
</reference>
<accession>A0ABR2AVH0</accession>
<dbReference type="EMBL" id="JBBPBM010000278">
    <property type="protein sequence ID" value="KAK8498143.1"/>
    <property type="molecule type" value="Genomic_DNA"/>
</dbReference>